<dbReference type="Pfam" id="PF07596">
    <property type="entry name" value="SBP_bac_10"/>
    <property type="match status" value="1"/>
</dbReference>
<evidence type="ECO:0000313" key="4">
    <source>
        <dbReference type="Proteomes" id="UP000503447"/>
    </source>
</evidence>
<dbReference type="InterPro" id="IPR045584">
    <property type="entry name" value="Pilin-like"/>
</dbReference>
<keyword evidence="1" id="KW-1133">Transmembrane helix</keyword>
<organism evidence="3 4">
    <name type="scientific">Frigoriglobus tundricola</name>
    <dbReference type="NCBI Taxonomy" id="2774151"/>
    <lineage>
        <taxon>Bacteria</taxon>
        <taxon>Pseudomonadati</taxon>
        <taxon>Planctomycetota</taxon>
        <taxon>Planctomycetia</taxon>
        <taxon>Gemmatales</taxon>
        <taxon>Gemmataceae</taxon>
        <taxon>Frigoriglobus</taxon>
    </lineage>
</organism>
<keyword evidence="1" id="KW-0812">Transmembrane</keyword>
<evidence type="ECO:0000259" key="2">
    <source>
        <dbReference type="Pfam" id="PF07596"/>
    </source>
</evidence>
<sequence length="340" mass="36119">MARSRSAPRIGFTLVEILVVIAIIGVLVALLLPAVQKVREAAARTRCVNNVKQMALAVHSYHDVYSVVPNMQNWYTTDAALNPARWNAGTTCADGAMGTWMYHILPFVEQPALYQQMRISCATNIGYNAPSNLYPPYTTYATTIVPLYMCPSDPSLLNGGRQQSNGALSYGSTSYSANVMVLSPTGPQPIPNAMRDGTSNTVVIAERYMNCATTDPYVNPGLDFFDSPAWSYIWPMSGSATGTPGFGWYTANLTANWHVPGGFQTDFCKNPAVGAVGTGIPFQAAPSITNCDASVTQTGHAVMVVGLGDGSVRSVSPAVSLATWVGACLPADGSVPGSDW</sequence>
<dbReference type="NCBIfam" id="TIGR02532">
    <property type="entry name" value="IV_pilin_GFxxxE"/>
    <property type="match status" value="1"/>
</dbReference>
<dbReference type="InterPro" id="IPR011453">
    <property type="entry name" value="DUF1559"/>
</dbReference>
<reference evidence="4" key="1">
    <citation type="submission" date="2020-05" db="EMBL/GenBank/DDBJ databases">
        <title>Frigoriglobus tundricola gen. nov., sp. nov., a psychrotolerant cellulolytic planctomycete of the family Gemmataceae with two divergent copies of 16S rRNA gene.</title>
        <authorList>
            <person name="Kulichevskaya I.S."/>
            <person name="Ivanova A.A."/>
            <person name="Naumoff D.G."/>
            <person name="Beletsky A.V."/>
            <person name="Rijpstra W.I.C."/>
            <person name="Sinninghe Damste J.S."/>
            <person name="Mardanov A.V."/>
            <person name="Ravin N.V."/>
            <person name="Dedysh S.N."/>
        </authorList>
    </citation>
    <scope>NUCLEOTIDE SEQUENCE [LARGE SCALE GENOMIC DNA]</scope>
    <source>
        <strain evidence="4">PL17</strain>
    </source>
</reference>
<dbReference type="Gene3D" id="3.30.700.10">
    <property type="entry name" value="Glycoprotein, Type 4 Pilin"/>
    <property type="match status" value="1"/>
</dbReference>
<dbReference type="RefSeq" id="WP_171473872.1">
    <property type="nucleotide sequence ID" value="NZ_CP053452.2"/>
</dbReference>
<feature type="transmembrane region" description="Helical" evidence="1">
    <location>
        <begin position="12"/>
        <end position="35"/>
    </location>
</feature>
<dbReference type="PANTHER" id="PTHR30093">
    <property type="entry name" value="GENERAL SECRETION PATHWAY PROTEIN G"/>
    <property type="match status" value="1"/>
</dbReference>
<dbReference type="InterPro" id="IPR012902">
    <property type="entry name" value="N_methyl_site"/>
</dbReference>
<dbReference type="AlphaFoldDB" id="A0A6M5YZA5"/>
<protein>
    <recommendedName>
        <fullName evidence="2">DUF1559 domain-containing protein</fullName>
    </recommendedName>
</protein>
<name>A0A6M5YZA5_9BACT</name>
<dbReference type="KEGG" id="ftj:FTUN_6365"/>
<proteinExistence type="predicted"/>
<keyword evidence="1" id="KW-0472">Membrane</keyword>
<accession>A0A6M5YZA5</accession>
<dbReference type="EMBL" id="CP053452">
    <property type="protein sequence ID" value="QJW98770.1"/>
    <property type="molecule type" value="Genomic_DNA"/>
</dbReference>
<evidence type="ECO:0000313" key="3">
    <source>
        <dbReference type="EMBL" id="QJW98770.1"/>
    </source>
</evidence>
<feature type="domain" description="DUF1559" evidence="2">
    <location>
        <begin position="36"/>
        <end position="316"/>
    </location>
</feature>
<dbReference type="PANTHER" id="PTHR30093:SF2">
    <property type="entry name" value="TYPE II SECRETION SYSTEM PROTEIN H"/>
    <property type="match status" value="1"/>
</dbReference>
<gene>
    <name evidence="3" type="ORF">FTUN_6365</name>
</gene>
<dbReference type="Pfam" id="PF07963">
    <property type="entry name" value="N_methyl"/>
    <property type="match status" value="1"/>
</dbReference>
<keyword evidence="4" id="KW-1185">Reference proteome</keyword>
<dbReference type="Proteomes" id="UP000503447">
    <property type="component" value="Chromosome"/>
</dbReference>
<evidence type="ECO:0000256" key="1">
    <source>
        <dbReference type="SAM" id="Phobius"/>
    </source>
</evidence>
<dbReference type="SUPFAM" id="SSF54523">
    <property type="entry name" value="Pili subunits"/>
    <property type="match status" value="1"/>
</dbReference>